<sequence length="757" mass="78389">MVLPWKFLLTTSAVISTAFGATGFASDCNPIESTNCGSDVALGTSAKLDFKSESPLFSVKGGSSRINYTSEGLKEWFEDHGDSPSIGSNFYIMYGKVEISCKIAPGQGMITDFFLQSDDLDEIDFEWLGAEETQIQTNYFGKGNLTYTGASRSTIYETKKNLTSEYHTYTIEWTETKLTWSFDGKVIATVVAADVSNDGAHDYPASPMKVFLGLWAGGDSTSSGTVSWAGGSTVMSGVPYIYNVEYLSVVDYSTGSSYSYSTDKKATISSNGGKINGNKDGSLPSEYTTPALNGATSTSSTKTSSTSTKTSSTTSNTSTKSTGSTSSTSTKTSSTTSNTSTKSTSSTSSTSTKASSTNSSTSTKASSTTSSSSNKSSSTASSSSNKSSSTASNKSSSTSTSKSESSTTKSSSSSSSTTTKAASTSTDFVHWNSTTVITTTHCSNNVCSKVTTTAPVLHTSTDIVRVNETVIATTTHCSNNVCSKVTTTSPVASTSTDIVRVNETVVVTTTHCSNNACSKVLSTSIGTSTSTSTKAVTTESTDVKSSTVVVHVSGSTKITSTKSYAAATVTVSGSSATLDATDKTSSLSSTTSSTEATTTKASTEATTTKASTEATTTKASTEATTSKTSTTTAKTTGKTISGSPTVVHGKTSAVSYVVSSSDDTSTTISTLYYSFTHSDYVTVHLSSTKTSSTKEKSATLDAAHSTSSIHSVYTSSTTTANSTIISINSARTLYIRETNVLMLGVVGLVFVLSVIII</sequence>
<evidence type="ECO:0000256" key="1">
    <source>
        <dbReference type="SAM" id="MobiDB-lite"/>
    </source>
</evidence>
<dbReference type="Gene3D" id="2.60.120.200">
    <property type="match status" value="1"/>
</dbReference>
<accession>A0AAV5QUF5</accession>
<dbReference type="PROSITE" id="PS51762">
    <property type="entry name" value="GH16_2"/>
    <property type="match status" value="1"/>
</dbReference>
<evidence type="ECO:0000259" key="4">
    <source>
        <dbReference type="PROSITE" id="PS51762"/>
    </source>
</evidence>
<dbReference type="PANTHER" id="PTHR10963">
    <property type="entry name" value="GLYCOSYL HYDROLASE-RELATED"/>
    <property type="match status" value="1"/>
</dbReference>
<dbReference type="GO" id="GO:0031505">
    <property type="term" value="P:fungal-type cell wall organization"/>
    <property type="evidence" value="ECO:0007669"/>
    <property type="project" value="TreeGrafter"/>
</dbReference>
<keyword evidence="6" id="KW-1185">Reference proteome</keyword>
<dbReference type="PANTHER" id="PTHR10963:SF68">
    <property type="entry name" value="GLYCOSIDASE CRH1-RELATED"/>
    <property type="match status" value="1"/>
</dbReference>
<feature type="chain" id="PRO_5044000200" description="GH16 domain-containing protein" evidence="3">
    <location>
        <begin position="21"/>
        <end position="757"/>
    </location>
</feature>
<dbReference type="GO" id="GO:0004553">
    <property type="term" value="F:hydrolase activity, hydrolyzing O-glycosyl compounds"/>
    <property type="evidence" value="ECO:0007669"/>
    <property type="project" value="InterPro"/>
</dbReference>
<organism evidence="5 6">
    <name type="scientific">Saccharomycopsis crataegensis</name>
    <dbReference type="NCBI Taxonomy" id="43959"/>
    <lineage>
        <taxon>Eukaryota</taxon>
        <taxon>Fungi</taxon>
        <taxon>Dikarya</taxon>
        <taxon>Ascomycota</taxon>
        <taxon>Saccharomycotina</taxon>
        <taxon>Saccharomycetes</taxon>
        <taxon>Saccharomycopsidaceae</taxon>
        <taxon>Saccharomycopsis</taxon>
    </lineage>
</organism>
<gene>
    <name evidence="5" type="ORF">DASC09_056750</name>
</gene>
<feature type="transmembrane region" description="Helical" evidence="2">
    <location>
        <begin position="738"/>
        <end position="756"/>
    </location>
</feature>
<dbReference type="GO" id="GO:0016757">
    <property type="term" value="F:glycosyltransferase activity"/>
    <property type="evidence" value="ECO:0007669"/>
    <property type="project" value="TreeGrafter"/>
</dbReference>
<feature type="compositionally biased region" description="Polar residues" evidence="1">
    <location>
        <begin position="285"/>
        <end position="295"/>
    </location>
</feature>
<protein>
    <recommendedName>
        <fullName evidence="4">GH16 domain-containing protein</fullName>
    </recommendedName>
</protein>
<keyword evidence="2" id="KW-0812">Transmembrane</keyword>
<dbReference type="InterPro" id="IPR050546">
    <property type="entry name" value="Glycosyl_Hydrlase_16"/>
</dbReference>
<dbReference type="EMBL" id="BTFZ01000019">
    <property type="protein sequence ID" value="GMM38336.1"/>
    <property type="molecule type" value="Genomic_DNA"/>
</dbReference>
<comment type="caution">
    <text evidence="5">The sequence shown here is derived from an EMBL/GenBank/DDBJ whole genome shotgun (WGS) entry which is preliminary data.</text>
</comment>
<dbReference type="GeneID" id="90076325"/>
<dbReference type="SUPFAM" id="SSF49899">
    <property type="entry name" value="Concanavalin A-like lectins/glucanases"/>
    <property type="match status" value="1"/>
</dbReference>
<feature type="compositionally biased region" description="Low complexity" evidence="1">
    <location>
        <begin position="579"/>
        <end position="636"/>
    </location>
</feature>
<feature type="region of interest" description="Disordered" evidence="1">
    <location>
        <begin position="264"/>
        <end position="420"/>
    </location>
</feature>
<dbReference type="RefSeq" id="XP_064855332.1">
    <property type="nucleotide sequence ID" value="XM_064999260.1"/>
</dbReference>
<keyword evidence="2" id="KW-1133">Transmembrane helix</keyword>
<feature type="domain" description="GH16" evidence="4">
    <location>
        <begin position="22"/>
        <end position="237"/>
    </location>
</feature>
<proteinExistence type="predicted"/>
<dbReference type="GO" id="GO:0009277">
    <property type="term" value="C:fungal-type cell wall"/>
    <property type="evidence" value="ECO:0007669"/>
    <property type="project" value="TreeGrafter"/>
</dbReference>
<dbReference type="InterPro" id="IPR000757">
    <property type="entry name" value="Beta-glucanase-like"/>
</dbReference>
<evidence type="ECO:0000313" key="5">
    <source>
        <dbReference type="EMBL" id="GMM38336.1"/>
    </source>
</evidence>
<evidence type="ECO:0000313" key="6">
    <source>
        <dbReference type="Proteomes" id="UP001360560"/>
    </source>
</evidence>
<evidence type="ECO:0000256" key="2">
    <source>
        <dbReference type="SAM" id="Phobius"/>
    </source>
</evidence>
<dbReference type="InterPro" id="IPR013320">
    <property type="entry name" value="ConA-like_dom_sf"/>
</dbReference>
<dbReference type="AlphaFoldDB" id="A0AAV5QUF5"/>
<feature type="signal peptide" evidence="3">
    <location>
        <begin position="1"/>
        <end position="20"/>
    </location>
</feature>
<evidence type="ECO:0000256" key="3">
    <source>
        <dbReference type="SAM" id="SignalP"/>
    </source>
</evidence>
<name>A0AAV5QUF5_9ASCO</name>
<reference evidence="5 6" key="1">
    <citation type="journal article" date="2023" name="Elife">
        <title>Identification of key yeast species and microbe-microbe interactions impacting larval growth of Drosophila in the wild.</title>
        <authorList>
            <person name="Mure A."/>
            <person name="Sugiura Y."/>
            <person name="Maeda R."/>
            <person name="Honda K."/>
            <person name="Sakurai N."/>
            <person name="Takahashi Y."/>
            <person name="Watada M."/>
            <person name="Katoh T."/>
            <person name="Gotoh A."/>
            <person name="Gotoh Y."/>
            <person name="Taniguchi I."/>
            <person name="Nakamura K."/>
            <person name="Hayashi T."/>
            <person name="Katayama T."/>
            <person name="Uemura T."/>
            <person name="Hattori Y."/>
        </authorList>
    </citation>
    <scope>NUCLEOTIDE SEQUENCE [LARGE SCALE GENOMIC DNA]</scope>
    <source>
        <strain evidence="5 6">SC-9</strain>
    </source>
</reference>
<keyword evidence="2" id="KW-0472">Membrane</keyword>
<feature type="region of interest" description="Disordered" evidence="1">
    <location>
        <begin position="579"/>
        <end position="644"/>
    </location>
</feature>
<dbReference type="GO" id="GO:0005975">
    <property type="term" value="P:carbohydrate metabolic process"/>
    <property type="evidence" value="ECO:0007669"/>
    <property type="project" value="InterPro"/>
</dbReference>
<feature type="compositionally biased region" description="Low complexity" evidence="1">
    <location>
        <begin position="296"/>
        <end position="420"/>
    </location>
</feature>
<dbReference type="Proteomes" id="UP001360560">
    <property type="component" value="Unassembled WGS sequence"/>
</dbReference>
<keyword evidence="3" id="KW-0732">Signal</keyword>
<dbReference type="Pfam" id="PF00722">
    <property type="entry name" value="Glyco_hydro_16"/>
    <property type="match status" value="1"/>
</dbReference>